<evidence type="ECO:0000313" key="3">
    <source>
        <dbReference type="Proteomes" id="UP000580250"/>
    </source>
</evidence>
<evidence type="ECO:0000313" key="2">
    <source>
        <dbReference type="EMBL" id="CAD2154422.1"/>
    </source>
</evidence>
<proteinExistence type="predicted"/>
<accession>A0A6V7UE38</accession>
<organism evidence="2 3">
    <name type="scientific">Meloidogyne enterolobii</name>
    <name type="common">Root-knot nematode worm</name>
    <name type="synonym">Meloidogyne mayaguensis</name>
    <dbReference type="NCBI Taxonomy" id="390850"/>
    <lineage>
        <taxon>Eukaryota</taxon>
        <taxon>Metazoa</taxon>
        <taxon>Ecdysozoa</taxon>
        <taxon>Nematoda</taxon>
        <taxon>Chromadorea</taxon>
        <taxon>Rhabditida</taxon>
        <taxon>Tylenchina</taxon>
        <taxon>Tylenchomorpha</taxon>
        <taxon>Tylenchoidea</taxon>
        <taxon>Meloidogynidae</taxon>
        <taxon>Meloidogyninae</taxon>
        <taxon>Meloidogyne</taxon>
    </lineage>
</organism>
<dbReference type="Gene3D" id="1.20.1280.50">
    <property type="match status" value="1"/>
</dbReference>
<protein>
    <recommendedName>
        <fullName evidence="1">F-box domain-containing protein</fullName>
    </recommendedName>
</protein>
<dbReference type="Proteomes" id="UP000580250">
    <property type="component" value="Unassembled WGS sequence"/>
</dbReference>
<dbReference type="PROSITE" id="PS50181">
    <property type="entry name" value="FBOX"/>
    <property type="match status" value="1"/>
</dbReference>
<name>A0A6V7UE38_MELEN</name>
<dbReference type="AlphaFoldDB" id="A0A6V7UE38"/>
<sequence>MKNIPVEVQLDILKFLDYKQLYSFQLINKQLNNLIDKYNNELALKGFFSFEIIPDTKVVLSECKRATNIAKEFKKRYGNEMIYNMELNDCQKMKWENLLKAKIRLFWSSELNDNINQSNVGSCVLFIRKNYNIHNQQEQPSEYYYEPFHGISSDQVRRNNMSRDLQQRVVRAHLQLNVERYQQLCLELPIYPKTMEELKFIRFWLWQLSRCSFREIDFDKIIFNPEMLKLLFEDSDKQNTNTIKFVGNNVFLNFGSHTADNSIIKHENSYLEFAFNHLNMAGCLILRNIQTFQDKLLNFLLNSSNKAKSVLFNNYKLPLDIHNLLIRYAATSTNSSKMVSLIGFVYYNNMPLPTIGPNLIKIKEPNDDRITKYLLINNKNRQKFSVCFRENNTTTNDKTLDVFYIERVVDKNN</sequence>
<dbReference type="EMBL" id="CAJEWN010000056">
    <property type="protein sequence ID" value="CAD2154422.1"/>
    <property type="molecule type" value="Genomic_DNA"/>
</dbReference>
<gene>
    <name evidence="2" type="ORF">MENT_LOCUS11481</name>
</gene>
<comment type="caution">
    <text evidence="2">The sequence shown here is derived from an EMBL/GenBank/DDBJ whole genome shotgun (WGS) entry which is preliminary data.</text>
</comment>
<dbReference type="SUPFAM" id="SSF81383">
    <property type="entry name" value="F-box domain"/>
    <property type="match status" value="1"/>
</dbReference>
<feature type="domain" description="F-box" evidence="1">
    <location>
        <begin position="1"/>
        <end position="47"/>
    </location>
</feature>
<dbReference type="OrthoDB" id="5886925at2759"/>
<evidence type="ECO:0000259" key="1">
    <source>
        <dbReference type="PROSITE" id="PS50181"/>
    </source>
</evidence>
<dbReference type="InterPro" id="IPR001810">
    <property type="entry name" value="F-box_dom"/>
</dbReference>
<reference evidence="2 3" key="1">
    <citation type="submission" date="2020-08" db="EMBL/GenBank/DDBJ databases">
        <authorList>
            <person name="Koutsovoulos G."/>
            <person name="Danchin GJ E."/>
        </authorList>
    </citation>
    <scope>NUCLEOTIDE SEQUENCE [LARGE SCALE GENOMIC DNA]</scope>
</reference>
<dbReference type="Pfam" id="PF00646">
    <property type="entry name" value="F-box"/>
    <property type="match status" value="1"/>
</dbReference>
<dbReference type="CDD" id="cd09917">
    <property type="entry name" value="F-box_SF"/>
    <property type="match status" value="1"/>
</dbReference>
<dbReference type="InterPro" id="IPR036047">
    <property type="entry name" value="F-box-like_dom_sf"/>
</dbReference>